<feature type="region of interest" description="Disordered" evidence="1">
    <location>
        <begin position="751"/>
        <end position="856"/>
    </location>
</feature>
<organism evidence="2 3">
    <name type="scientific">Portunus trituberculatus</name>
    <name type="common">Swimming crab</name>
    <name type="synonym">Neptunus trituberculatus</name>
    <dbReference type="NCBI Taxonomy" id="210409"/>
    <lineage>
        <taxon>Eukaryota</taxon>
        <taxon>Metazoa</taxon>
        <taxon>Ecdysozoa</taxon>
        <taxon>Arthropoda</taxon>
        <taxon>Crustacea</taxon>
        <taxon>Multicrustacea</taxon>
        <taxon>Malacostraca</taxon>
        <taxon>Eumalacostraca</taxon>
        <taxon>Eucarida</taxon>
        <taxon>Decapoda</taxon>
        <taxon>Pleocyemata</taxon>
        <taxon>Brachyura</taxon>
        <taxon>Eubrachyura</taxon>
        <taxon>Portunoidea</taxon>
        <taxon>Portunidae</taxon>
        <taxon>Portuninae</taxon>
        <taxon>Portunus</taxon>
    </lineage>
</organism>
<evidence type="ECO:0000313" key="2">
    <source>
        <dbReference type="EMBL" id="MPC14363.1"/>
    </source>
</evidence>
<protein>
    <submittedName>
        <fullName evidence="2">Uncharacterized protein</fullName>
    </submittedName>
</protein>
<evidence type="ECO:0000313" key="3">
    <source>
        <dbReference type="Proteomes" id="UP000324222"/>
    </source>
</evidence>
<evidence type="ECO:0000256" key="1">
    <source>
        <dbReference type="SAM" id="MobiDB-lite"/>
    </source>
</evidence>
<feature type="compositionally biased region" description="Basic and acidic residues" evidence="1">
    <location>
        <begin position="817"/>
        <end position="828"/>
    </location>
</feature>
<feature type="compositionally biased region" description="Basic and acidic residues" evidence="1">
    <location>
        <begin position="478"/>
        <end position="499"/>
    </location>
</feature>
<feature type="region of interest" description="Disordered" evidence="1">
    <location>
        <begin position="1"/>
        <end position="24"/>
    </location>
</feature>
<feature type="region of interest" description="Disordered" evidence="1">
    <location>
        <begin position="468"/>
        <end position="502"/>
    </location>
</feature>
<dbReference type="EMBL" id="VSRR010000346">
    <property type="protein sequence ID" value="MPC14363.1"/>
    <property type="molecule type" value="Genomic_DNA"/>
</dbReference>
<feature type="compositionally biased region" description="Basic and acidic residues" evidence="1">
    <location>
        <begin position="755"/>
        <end position="777"/>
    </location>
</feature>
<feature type="compositionally biased region" description="Basic and acidic residues" evidence="1">
    <location>
        <begin position="792"/>
        <end position="810"/>
    </location>
</feature>
<sequence length="856" mass="98735">MSSHSSIGLHEMPPTHRQPRSEVQRHKSVSRYYDLLKCFLLPARFLTFSTVAKAPLQGLSELRHRAPLPQLAQDLGFLQQMGVIEKTFRQNMQARYYVDLHRFKNALQERVSQIASLVESQPEHLKWSWLDTTPDQETLPPFLRDVPQRQAVMRVLDVLNTQLAQMESEFSMEEDLMVKRRCDENISCLQHSVETQDIEAAKICQARYNLLAKPWISSRSAHGNENQYKWSSIRLLLWMEAEVWKERVAVSLEDFFTPKLHLSCIRQVLNLLIARGETLLAPLIGQRDAYPTYTVLDERVVDCVLDQCVMAGLLSEDGTALCPLAKIKDVVKKKLLIDVSLGQVRRVISHLQKSDPGFEGMTKTVTGAEAVMWATPIWLKSKQHFVQYLEIQDENGHFGDNFLCYLHKLMARCCLEVMEPGQLVARPPLFFEDEVLRELDNVFPQQTPLDEILPKDVIVFTLKYREPRHQQQPAPDQQQEKAQQHQQDNSEKRRSDMRGYTRPHVAAKEKERLLLEEGKYLPPLHYHCKPLMAAAFRRLCLMEKELADRGIGTWILDRYGVSVFVYEPLPLDSIHFMFGAATPLVFQSVRKVLSRLMEEILGMNHSGIFFTLRSNIHRNMKGLLKQAGILGQHKQLSEMVDEESPSHVLQATPDEANVYLTKKQKEAAADVVHRLKGEELRLRSKIKELQQKLRYHNNLGKHSLHSDIAALGSQLQETIQVKNKLCFMLTTEVNTLLEKWRRSGAPRLDCTAEWTQRKEGSKKKEQKDSKSDQESKSSKRSRKSNDSSDSNSDSHNKEKTGHRVEQKSSQEESDWEIVGKSERRRQESPSESDGDSVLWSDEDQQERKKQEESAKR</sequence>
<dbReference type="AlphaFoldDB" id="A0A5B7D3M9"/>
<feature type="compositionally biased region" description="Acidic residues" evidence="1">
    <location>
        <begin position="830"/>
        <end position="844"/>
    </location>
</feature>
<name>A0A5B7D3M9_PORTR</name>
<feature type="compositionally biased region" description="Basic and acidic residues" evidence="1">
    <location>
        <begin position="845"/>
        <end position="856"/>
    </location>
</feature>
<comment type="caution">
    <text evidence="2">The sequence shown here is derived from an EMBL/GenBank/DDBJ whole genome shotgun (WGS) entry which is preliminary data.</text>
</comment>
<keyword evidence="3" id="KW-1185">Reference proteome</keyword>
<accession>A0A5B7D3M9</accession>
<gene>
    <name evidence="2" type="ORF">E2C01_007129</name>
</gene>
<proteinExistence type="predicted"/>
<dbReference type="Proteomes" id="UP000324222">
    <property type="component" value="Unassembled WGS sequence"/>
</dbReference>
<reference evidence="2 3" key="1">
    <citation type="submission" date="2019-05" db="EMBL/GenBank/DDBJ databases">
        <title>Another draft genome of Portunus trituberculatus and its Hox gene families provides insights of decapod evolution.</title>
        <authorList>
            <person name="Jeong J.-H."/>
            <person name="Song I."/>
            <person name="Kim S."/>
            <person name="Choi T."/>
            <person name="Kim D."/>
            <person name="Ryu S."/>
            <person name="Kim W."/>
        </authorList>
    </citation>
    <scope>NUCLEOTIDE SEQUENCE [LARGE SCALE GENOMIC DNA]</scope>
    <source>
        <tissue evidence="2">Muscle</tissue>
    </source>
</reference>